<dbReference type="OrthoDB" id="269822at2759"/>
<dbReference type="CDD" id="cd08598">
    <property type="entry name" value="PI-PLC1c_yeast"/>
    <property type="match status" value="1"/>
</dbReference>
<evidence type="ECO:0000313" key="12">
    <source>
        <dbReference type="Proteomes" id="UP000664132"/>
    </source>
</evidence>
<feature type="compositionally biased region" description="Low complexity" evidence="8">
    <location>
        <begin position="189"/>
        <end position="198"/>
    </location>
</feature>
<evidence type="ECO:0000256" key="7">
    <source>
        <dbReference type="RuleBase" id="RU361133"/>
    </source>
</evidence>
<keyword evidence="4 7" id="KW-0443">Lipid metabolism</keyword>
<dbReference type="Gene3D" id="3.20.20.190">
    <property type="entry name" value="Phosphatidylinositol (PI) phosphodiesterase"/>
    <property type="match status" value="2"/>
</dbReference>
<protein>
    <recommendedName>
        <fullName evidence="7">Phosphoinositide phospholipase C</fullName>
        <ecNumber evidence="7">3.1.4.11</ecNumber>
    </recommendedName>
</protein>
<dbReference type="SMART" id="SM00148">
    <property type="entry name" value="PLCXc"/>
    <property type="match status" value="1"/>
</dbReference>
<reference evidence="11" key="1">
    <citation type="submission" date="2021-02" db="EMBL/GenBank/DDBJ databases">
        <title>Genome sequence Cadophora malorum strain M34.</title>
        <authorList>
            <person name="Stefanovic E."/>
            <person name="Vu D."/>
            <person name="Scully C."/>
            <person name="Dijksterhuis J."/>
            <person name="Roader J."/>
            <person name="Houbraken J."/>
        </authorList>
    </citation>
    <scope>NUCLEOTIDE SEQUENCE</scope>
    <source>
        <strain evidence="11">M34</strain>
    </source>
</reference>
<dbReference type="PROSITE" id="PS50004">
    <property type="entry name" value="C2"/>
    <property type="match status" value="1"/>
</dbReference>
<evidence type="ECO:0000256" key="1">
    <source>
        <dbReference type="ARBA" id="ARBA00001195"/>
    </source>
</evidence>
<dbReference type="GO" id="GO:0004435">
    <property type="term" value="F:phosphatidylinositol-4,5-bisphosphate phospholipase C activity"/>
    <property type="evidence" value="ECO:0007669"/>
    <property type="project" value="UniProtKB-EC"/>
</dbReference>
<comment type="caution">
    <text evidence="11">The sequence shown here is derived from an EMBL/GenBank/DDBJ whole genome shotgun (WGS) entry which is preliminary data.</text>
</comment>
<dbReference type="AlphaFoldDB" id="A0A8H7W8P5"/>
<dbReference type="EC" id="3.1.4.11" evidence="7"/>
<accession>A0A8H7W8P5</accession>
<dbReference type="FunFam" id="3.20.20.190:FF:000039">
    <property type="entry name" value="Phosphoinositide phospholipase C"/>
    <property type="match status" value="1"/>
</dbReference>
<dbReference type="SMART" id="SM00239">
    <property type="entry name" value="C2"/>
    <property type="match status" value="1"/>
</dbReference>
<name>A0A8H7W8P5_9HELO</name>
<feature type="region of interest" description="Disordered" evidence="8">
    <location>
        <begin position="235"/>
        <end position="270"/>
    </location>
</feature>
<evidence type="ECO:0000256" key="4">
    <source>
        <dbReference type="ARBA" id="ARBA00023098"/>
    </source>
</evidence>
<dbReference type="InterPro" id="IPR001711">
    <property type="entry name" value="PLipase_C_Pinositol-sp_Y"/>
</dbReference>
<feature type="domain" description="C2" evidence="9">
    <location>
        <begin position="524"/>
        <end position="662"/>
    </location>
</feature>
<dbReference type="SUPFAM" id="SSF51695">
    <property type="entry name" value="PLC-like phosphodiesterases"/>
    <property type="match status" value="1"/>
</dbReference>
<keyword evidence="3 7" id="KW-0442">Lipid degradation</keyword>
<gene>
    <name evidence="11" type="ORF">IFR04_010444</name>
</gene>
<dbReference type="InterPro" id="IPR035892">
    <property type="entry name" value="C2_domain_sf"/>
</dbReference>
<dbReference type="PROSITE" id="PS50007">
    <property type="entry name" value="PIPLC_X_DOMAIN"/>
    <property type="match status" value="1"/>
</dbReference>
<evidence type="ECO:0000256" key="5">
    <source>
        <dbReference type="ARBA" id="ARBA00023224"/>
    </source>
</evidence>
<dbReference type="InterPro" id="IPR000008">
    <property type="entry name" value="C2_dom"/>
</dbReference>
<evidence type="ECO:0000313" key="11">
    <source>
        <dbReference type="EMBL" id="KAG4416398.1"/>
    </source>
</evidence>
<dbReference type="PROSITE" id="PS50008">
    <property type="entry name" value="PIPLC_Y_DOMAIN"/>
    <property type="match status" value="1"/>
</dbReference>
<comment type="function">
    <text evidence="6">The production of the second messenger molecules diacylglycerol (DAG) and inositol 1,4,5-trisphosphate (IP3) is mediated by activated phosphatidylinositol-specific phospholipase C enzymes.</text>
</comment>
<dbReference type="Pfam" id="PF00387">
    <property type="entry name" value="PI-PLC-Y"/>
    <property type="match status" value="1"/>
</dbReference>
<dbReference type="PRINTS" id="PR00390">
    <property type="entry name" value="PHPHLIPASEC"/>
</dbReference>
<dbReference type="Pfam" id="PF00388">
    <property type="entry name" value="PI-PLC-X"/>
    <property type="match status" value="1"/>
</dbReference>
<dbReference type="SMART" id="SM00149">
    <property type="entry name" value="PLCYc"/>
    <property type="match status" value="1"/>
</dbReference>
<dbReference type="Gene3D" id="2.60.40.150">
    <property type="entry name" value="C2 domain"/>
    <property type="match status" value="1"/>
</dbReference>
<keyword evidence="2 7" id="KW-0378">Hydrolase</keyword>
<dbReference type="SUPFAM" id="SSF49562">
    <property type="entry name" value="C2 domain (Calcium/lipid-binding domain, CaLB)"/>
    <property type="match status" value="1"/>
</dbReference>
<feature type="region of interest" description="Disordered" evidence="8">
    <location>
        <begin position="370"/>
        <end position="404"/>
    </location>
</feature>
<evidence type="ECO:0000259" key="10">
    <source>
        <dbReference type="PROSITE" id="PS50008"/>
    </source>
</evidence>
<evidence type="ECO:0000256" key="8">
    <source>
        <dbReference type="SAM" id="MobiDB-lite"/>
    </source>
</evidence>
<feature type="compositionally biased region" description="Basic and acidic residues" evidence="8">
    <location>
        <begin position="235"/>
        <end position="251"/>
    </location>
</feature>
<keyword evidence="12" id="KW-1185">Reference proteome</keyword>
<evidence type="ECO:0000256" key="2">
    <source>
        <dbReference type="ARBA" id="ARBA00022801"/>
    </source>
</evidence>
<comment type="catalytic activity">
    <reaction evidence="1 7">
        <text>a 1,2-diacyl-sn-glycero-3-phospho-(1D-myo-inositol-4,5-bisphosphate) + H2O = 1D-myo-inositol 1,4,5-trisphosphate + a 1,2-diacyl-sn-glycerol + H(+)</text>
        <dbReference type="Rhea" id="RHEA:33179"/>
        <dbReference type="ChEBI" id="CHEBI:15377"/>
        <dbReference type="ChEBI" id="CHEBI:15378"/>
        <dbReference type="ChEBI" id="CHEBI:17815"/>
        <dbReference type="ChEBI" id="CHEBI:58456"/>
        <dbReference type="ChEBI" id="CHEBI:203600"/>
        <dbReference type="EC" id="3.1.4.11"/>
    </reaction>
</comment>
<dbReference type="GO" id="GO:0048015">
    <property type="term" value="P:phosphatidylinositol-mediated signaling"/>
    <property type="evidence" value="ECO:0007669"/>
    <property type="project" value="TreeGrafter"/>
</dbReference>
<feature type="region of interest" description="Disordered" evidence="8">
    <location>
        <begin position="178"/>
        <end position="215"/>
    </location>
</feature>
<evidence type="ECO:0000256" key="3">
    <source>
        <dbReference type="ARBA" id="ARBA00022963"/>
    </source>
</evidence>
<evidence type="ECO:0000256" key="6">
    <source>
        <dbReference type="ARBA" id="ARBA00059664"/>
    </source>
</evidence>
<dbReference type="InterPro" id="IPR017946">
    <property type="entry name" value="PLC-like_Pdiesterase_TIM-brl"/>
</dbReference>
<keyword evidence="5" id="KW-0807">Transducer</keyword>
<dbReference type="InterPro" id="IPR001192">
    <property type="entry name" value="PI-PLC_fam"/>
</dbReference>
<organism evidence="11 12">
    <name type="scientific">Cadophora malorum</name>
    <dbReference type="NCBI Taxonomy" id="108018"/>
    <lineage>
        <taxon>Eukaryota</taxon>
        <taxon>Fungi</taxon>
        <taxon>Dikarya</taxon>
        <taxon>Ascomycota</taxon>
        <taxon>Pezizomycotina</taxon>
        <taxon>Leotiomycetes</taxon>
        <taxon>Helotiales</taxon>
        <taxon>Ploettnerulaceae</taxon>
        <taxon>Cadophora</taxon>
    </lineage>
</organism>
<dbReference type="InterPro" id="IPR000909">
    <property type="entry name" value="PLipase_C_PInositol-sp_X_dom"/>
</dbReference>
<dbReference type="Proteomes" id="UP000664132">
    <property type="component" value="Unassembled WGS sequence"/>
</dbReference>
<dbReference type="GO" id="GO:0051209">
    <property type="term" value="P:release of sequestered calcium ion into cytosol"/>
    <property type="evidence" value="ECO:0007669"/>
    <property type="project" value="TreeGrafter"/>
</dbReference>
<feature type="domain" description="PI-PLC Y-box" evidence="10">
    <location>
        <begin position="416"/>
        <end position="529"/>
    </location>
</feature>
<dbReference type="GO" id="GO:0016042">
    <property type="term" value="P:lipid catabolic process"/>
    <property type="evidence" value="ECO:0007669"/>
    <property type="project" value="UniProtKB-KW"/>
</dbReference>
<proteinExistence type="predicted"/>
<dbReference type="PANTHER" id="PTHR10336:SF82">
    <property type="entry name" value="PHOSPHOINOSITIDE PHOSPHOLIPASE C"/>
    <property type="match status" value="1"/>
</dbReference>
<feature type="region of interest" description="Disordered" evidence="8">
    <location>
        <begin position="578"/>
        <end position="601"/>
    </location>
</feature>
<dbReference type="CDD" id="cd00275">
    <property type="entry name" value="C2_PLC_like"/>
    <property type="match status" value="1"/>
</dbReference>
<sequence length="883" mass="97729">MPLLTPTGKQYSLHKLVAMSTLMSPTHTAHFRPLIQAGGGDATSEIPSHHLYLSHGVQEHLLRVYDGLRGADATLSKAKFESWLATVQEQSIVNLDAEEYKFEQFLEAVYYNRGFEAIREVKPEEKDLTKPLSNYYVSSSHNTYLSGNQLMSKSTTDAYTNVLIRGCRCIEIDVHNGEAPDNKSSENLSQTSSQTPQSPKKEHKRHISGSTLSSRAAAAFERADEKLDAVKRKLAEKMGRDSPSNKDERGRHVTSSSLEVGSSVPRASSVRSTMSGEPLVLHGWTLTAPIGFRAVCKSIRESAFLTSKLPLIVSLEVHADLDQQEVMVDIMKEEWKGLLVDVAHPECNPEERLPRLEELKEKILIKVKKAVADKQDPSPPPTTLAPTPSKTDSDSISGSEDERAAGKKKVKICENLSNLGIYTHSEHFSSFDVKSATKPSHIYSIGESQIQELYEAKKTEMLAHNRNFFMRAYPAGFRIDSSNVDPSEFWRKGVQMVALNWQKLDEGMMLNEGMFAGEHGWVLKPPGYRSDTTETIDFQTLDLKITVLAGQHIPIPEDQVEKSFHPYVRCELHVEKEQEDGAEPLASEHRKRKTGYQKGDHPSFGEAGSVLQFPTIRKVVEELSFVRFKIEDARYAKDDLAAWACIRLDRLQQGYRFIYLLDAKGQATPGLLLVKVEKRLVPCRPTRSTLLVDDKPVIKKKSSADIKDEKPIVKKKSSVDVKDEKPGVMTISSTGVKEEAPVGEKAPEVDMEKEMPAEKGLEDETPVVETVSTDDVKGEKPIQKGPGVLAKDEKLPVPATGGTTKIETPDVKIVSSIGVKDEKLVEKMSESEAQAERPIAQTTACDVKTISSAGVNDETPLVEKTAELDIKADPAKTAASPAV</sequence>
<dbReference type="EMBL" id="JAFJYH010000187">
    <property type="protein sequence ID" value="KAG4416398.1"/>
    <property type="molecule type" value="Genomic_DNA"/>
</dbReference>
<dbReference type="PANTHER" id="PTHR10336">
    <property type="entry name" value="PHOSPHOINOSITIDE-SPECIFIC PHOSPHOLIPASE C FAMILY PROTEIN"/>
    <property type="match status" value="1"/>
</dbReference>
<feature type="compositionally biased region" description="Polar residues" evidence="8">
    <location>
        <begin position="253"/>
        <end position="270"/>
    </location>
</feature>
<evidence type="ECO:0000259" key="9">
    <source>
        <dbReference type="PROSITE" id="PS50004"/>
    </source>
</evidence>